<dbReference type="SUPFAM" id="SSF52540">
    <property type="entry name" value="P-loop containing nucleoside triphosphate hydrolases"/>
    <property type="match status" value="1"/>
</dbReference>
<comment type="caution">
    <text evidence="3">The sequence shown here is derived from an EMBL/GenBank/DDBJ whole genome shotgun (WGS) entry which is preliminary data.</text>
</comment>
<dbReference type="EMBL" id="VMRX01000006">
    <property type="protein sequence ID" value="TVT35353.1"/>
    <property type="molecule type" value="Genomic_DNA"/>
</dbReference>
<keyword evidence="3" id="KW-0648">Protein biosynthesis</keyword>
<sequence length="47" mass="5129">MSKAKFERNKPHVNVGTIGHVDHGKTTLTAALTRVCHEVWGTGESRA</sequence>
<feature type="domain" description="Tr-type G" evidence="1">
    <location>
        <begin position="10"/>
        <end position="41"/>
    </location>
</feature>
<proteinExistence type="predicted"/>
<dbReference type="GO" id="GO:0003924">
    <property type="term" value="F:GTPase activity"/>
    <property type="evidence" value="ECO:0007669"/>
    <property type="project" value="InterPro"/>
</dbReference>
<evidence type="ECO:0000313" key="3">
    <source>
        <dbReference type="EMBL" id="TVT35353.1"/>
    </source>
</evidence>
<dbReference type="AlphaFoldDB" id="A0A558BFS1"/>
<evidence type="ECO:0000259" key="1">
    <source>
        <dbReference type="Pfam" id="PF00009"/>
    </source>
</evidence>
<dbReference type="Gene3D" id="3.40.50.300">
    <property type="entry name" value="P-loop containing nucleotide triphosphate hydrolases"/>
    <property type="match status" value="1"/>
</dbReference>
<reference evidence="3 4" key="1">
    <citation type="submission" date="2019-07" db="EMBL/GenBank/DDBJ databases">
        <title>The pathways for chlorine oxyanion respiration interact through the shared metabolite chlorate.</title>
        <authorList>
            <person name="Barnum T.P."/>
            <person name="Cheng Y."/>
            <person name="Hill K.A."/>
            <person name="Lucas L.N."/>
            <person name="Carlson H.K."/>
            <person name="Coates J.D."/>
        </authorList>
    </citation>
    <scope>NUCLEOTIDE SEQUENCE [LARGE SCALE GENOMIC DNA]</scope>
    <source>
        <strain evidence="3">UCB</strain>
    </source>
</reference>
<dbReference type="GO" id="GO:0005829">
    <property type="term" value="C:cytosol"/>
    <property type="evidence" value="ECO:0007669"/>
    <property type="project" value="TreeGrafter"/>
</dbReference>
<dbReference type="InterPro" id="IPR027417">
    <property type="entry name" value="P-loop_NTPase"/>
</dbReference>
<dbReference type="EMBL" id="VMRX01000060">
    <property type="protein sequence ID" value="TVT30554.1"/>
    <property type="molecule type" value="Genomic_DNA"/>
</dbReference>
<accession>A0A558BFS1</accession>
<dbReference type="InterPro" id="IPR050055">
    <property type="entry name" value="EF-Tu_GTPase"/>
</dbReference>
<gene>
    <name evidence="3" type="primary">tuf</name>
    <name evidence="3" type="ORF">FHK81_03440</name>
    <name evidence="2" type="ORF">FHK81_16665</name>
</gene>
<dbReference type="InterPro" id="IPR000795">
    <property type="entry name" value="T_Tr_GTP-bd_dom"/>
</dbReference>
<dbReference type="Proteomes" id="UP000319142">
    <property type="component" value="Unassembled WGS sequence"/>
</dbReference>
<dbReference type="Pfam" id="PF00009">
    <property type="entry name" value="GTP_EFTU"/>
    <property type="match status" value="1"/>
</dbReference>
<organism evidence="3 4">
    <name type="scientific">Marinobacter vinifirmus</name>
    <dbReference type="NCBI Taxonomy" id="355591"/>
    <lineage>
        <taxon>Bacteria</taxon>
        <taxon>Pseudomonadati</taxon>
        <taxon>Pseudomonadota</taxon>
        <taxon>Gammaproteobacteria</taxon>
        <taxon>Pseudomonadales</taxon>
        <taxon>Marinobacteraceae</taxon>
        <taxon>Marinobacter</taxon>
    </lineage>
</organism>
<evidence type="ECO:0000313" key="2">
    <source>
        <dbReference type="EMBL" id="TVT30554.1"/>
    </source>
</evidence>
<evidence type="ECO:0000313" key="4">
    <source>
        <dbReference type="Proteomes" id="UP000319142"/>
    </source>
</evidence>
<dbReference type="PANTHER" id="PTHR43721:SF22">
    <property type="entry name" value="ELONGATION FACTOR TU, MITOCHONDRIAL"/>
    <property type="match status" value="1"/>
</dbReference>
<feature type="non-terminal residue" evidence="3">
    <location>
        <position position="47"/>
    </location>
</feature>
<dbReference type="RefSeq" id="WP_273132273.1">
    <property type="nucleotide sequence ID" value="NZ_VMRX01000006.1"/>
</dbReference>
<dbReference type="GO" id="GO:0003746">
    <property type="term" value="F:translation elongation factor activity"/>
    <property type="evidence" value="ECO:0007669"/>
    <property type="project" value="UniProtKB-KW"/>
</dbReference>
<dbReference type="GO" id="GO:0005525">
    <property type="term" value="F:GTP binding"/>
    <property type="evidence" value="ECO:0007669"/>
    <property type="project" value="InterPro"/>
</dbReference>
<protein>
    <submittedName>
        <fullName evidence="3">Elongation factor Tu</fullName>
    </submittedName>
</protein>
<dbReference type="PANTHER" id="PTHR43721">
    <property type="entry name" value="ELONGATION FACTOR TU-RELATED"/>
    <property type="match status" value="1"/>
</dbReference>
<keyword evidence="3" id="KW-0251">Elongation factor</keyword>
<name>A0A558BFS1_9GAMM</name>